<sequence>MPQKQLTLELLTAEIKRLHQENQLLQQELLIQKTQTQLLQKQIGAPTPESSQQAYLTNLPSGPEEQSNRNEEMNAIEEELRQSLEHTLELNEKIATSEAQYRLISESMRDMICLHDLEGIYTYVTPSSKNLVGYEPEELLGKNPYDYFHPEDIEKIRVTSHNKTRQGLADTIVEYRFRHKKGHYVWLETVTEALRNENNEIYGLHTASRDISQRKQVEKERDNFFNYSIDILTIIDYEGKIIRANFAWEYILGFPVKETEGNFIYDFIHPEDVNKTLAILSQHKQEADVTIDFETRYLCKDGNYRWVSWNYVPFPSENLVYGFGRDITQLKLSEEAARLAQFSIDHASDSVFWIGPDASILRVNKTACLLLGYTEEEMLRMKVADTDPNYSEEVWPEHWQELREKKNMIFESAHRTKDGTIRPTEVSVNYFQYNGKEYNFAFARDITERKQAEERLQFNSLILSRVNDAIVGVDQQYNINYWSESAERQYGLSAADVLEKPLSTAYTFEWLHPEDEQHMATSLAQKGYCKFEVRQTLYNGKKLFAEMVVQQMTDLFGKNMGLFAIIHDITERKQAEQQLLERETMLEIIFNESTDALFLVESESGKIIKCNNKAIEFFEADSEEELKGKFGPSFHKHPFTEQHMQDKVETILREGEWSSEIEYISLKGNEFWGAIKVKYINIVESQYQLVRIADITSRKQAQADLLRYAQRSINILESVTDAMFTVDHNWCFTYFNKEAEIMTKMNRSELLQKNMWNIFSDALGADFFEQCHLALSQHTDVHFEGYSPPLQLWFEAHIYPFEEGLSIYLRNINERKASEKAILESEEKFRTLTIQSPVGILTTTPDGFCTWTNPRLQEIAGYTFEESLGDGWAGFIHQDDVERIVEEWKNNAQSGLSTVSEYRFVHKNGNIRWVRGTTNPVLSDTGEHIGHVGTVEDITERREAEEKLRSALEELKKRNHELDNYVYKVSHDLRAPLTSIMGLVNLIKIETDPNTIRHYIDLIENRVIKSDQFIHSILSHSKILNSQVQINRVDFQSIILDSFDQLKYMPHSDRLQVHILIQGPAEFWSDVFRIDIILKNFISNAIKYMNLLQQENFVHFNISITQKEGIIEIKDNGLGIDKQYQPKIFDMFFRATEKADGSGLGLYIVKQTIERMGGSIHIESEIGQGTTFTITLPNLIQKKPGVIGQ</sequence>
<comment type="catalytic activity">
    <reaction evidence="1">
        <text>ATP + protein L-histidine = ADP + protein N-phospho-L-histidine.</text>
        <dbReference type="EC" id="2.7.13.3"/>
    </reaction>
</comment>
<dbReference type="InterPro" id="IPR000014">
    <property type="entry name" value="PAS"/>
</dbReference>
<dbReference type="Proteomes" id="UP000480178">
    <property type="component" value="Chromosome"/>
</dbReference>
<keyword evidence="6" id="KW-0175">Coiled coil</keyword>
<dbReference type="Pfam" id="PF00512">
    <property type="entry name" value="HisKA"/>
    <property type="match status" value="1"/>
</dbReference>
<dbReference type="InterPro" id="IPR013767">
    <property type="entry name" value="PAS_fold"/>
</dbReference>
<dbReference type="EC" id="2.7.13.3" evidence="2"/>
<dbReference type="InterPro" id="IPR013655">
    <property type="entry name" value="PAS_fold_3"/>
</dbReference>
<dbReference type="InterPro" id="IPR003661">
    <property type="entry name" value="HisK_dim/P_dom"/>
</dbReference>
<feature type="region of interest" description="Disordered" evidence="7">
    <location>
        <begin position="41"/>
        <end position="71"/>
    </location>
</feature>
<dbReference type="PROSITE" id="PS50112">
    <property type="entry name" value="PAS"/>
    <property type="match status" value="6"/>
</dbReference>
<feature type="domain" description="PAC" evidence="10">
    <location>
        <begin position="408"/>
        <end position="458"/>
    </location>
</feature>
<feature type="coiled-coil region" evidence="6">
    <location>
        <begin position="935"/>
        <end position="965"/>
    </location>
</feature>
<dbReference type="Pfam" id="PF02518">
    <property type="entry name" value="HATPase_c"/>
    <property type="match status" value="1"/>
</dbReference>
<dbReference type="SUPFAM" id="SSF47384">
    <property type="entry name" value="Homodimeric domain of signal transducing histidine kinase"/>
    <property type="match status" value="1"/>
</dbReference>
<dbReference type="Pfam" id="PF08447">
    <property type="entry name" value="PAS_3"/>
    <property type="match status" value="3"/>
</dbReference>
<dbReference type="InterPro" id="IPR035965">
    <property type="entry name" value="PAS-like_dom_sf"/>
</dbReference>
<dbReference type="PANTHER" id="PTHR43304">
    <property type="entry name" value="PHYTOCHROME-LIKE PROTEIN CPH1"/>
    <property type="match status" value="1"/>
</dbReference>
<dbReference type="SMART" id="SM00387">
    <property type="entry name" value="HATPase_c"/>
    <property type="match status" value="1"/>
</dbReference>
<dbReference type="PRINTS" id="PR00344">
    <property type="entry name" value="BCTRLSENSOR"/>
</dbReference>
<dbReference type="KEGG" id="rhoz:GXP67_05395"/>
<reference evidence="11 12" key="1">
    <citation type="submission" date="2020-01" db="EMBL/GenBank/DDBJ databases">
        <authorList>
            <person name="Kim M.K."/>
        </authorList>
    </citation>
    <scope>NUCLEOTIDE SEQUENCE [LARGE SCALE GENOMIC DNA]</scope>
    <source>
        <strain evidence="11 12">172606-1</strain>
    </source>
</reference>
<feature type="domain" description="PAS" evidence="9">
    <location>
        <begin position="708"/>
        <end position="755"/>
    </location>
</feature>
<name>A0A6C0GEE3_9BACT</name>
<organism evidence="11 12">
    <name type="scientific">Rhodocytophaga rosea</name>
    <dbReference type="NCBI Taxonomy" id="2704465"/>
    <lineage>
        <taxon>Bacteria</taxon>
        <taxon>Pseudomonadati</taxon>
        <taxon>Bacteroidota</taxon>
        <taxon>Cytophagia</taxon>
        <taxon>Cytophagales</taxon>
        <taxon>Rhodocytophagaceae</taxon>
        <taxon>Rhodocytophaga</taxon>
    </lineage>
</organism>
<evidence type="ECO:0000256" key="5">
    <source>
        <dbReference type="ARBA" id="ARBA00022777"/>
    </source>
</evidence>
<dbReference type="Pfam" id="PF13426">
    <property type="entry name" value="PAS_9"/>
    <property type="match status" value="3"/>
</dbReference>
<dbReference type="InterPro" id="IPR004358">
    <property type="entry name" value="Sig_transdc_His_kin-like_C"/>
</dbReference>
<feature type="domain" description="PAS" evidence="9">
    <location>
        <begin position="97"/>
        <end position="167"/>
    </location>
</feature>
<dbReference type="SMART" id="SM00086">
    <property type="entry name" value="PAC"/>
    <property type="match status" value="5"/>
</dbReference>
<dbReference type="Gene3D" id="1.10.287.130">
    <property type="match status" value="1"/>
</dbReference>
<dbReference type="PROSITE" id="PS50113">
    <property type="entry name" value="PAC"/>
    <property type="match status" value="4"/>
</dbReference>
<dbReference type="Pfam" id="PF00989">
    <property type="entry name" value="PAS"/>
    <property type="match status" value="1"/>
</dbReference>
<evidence type="ECO:0000259" key="10">
    <source>
        <dbReference type="PROSITE" id="PS50113"/>
    </source>
</evidence>
<feature type="domain" description="PAS" evidence="9">
    <location>
        <begin position="217"/>
        <end position="287"/>
    </location>
</feature>
<protein>
    <recommendedName>
        <fullName evidence="2">histidine kinase</fullName>
        <ecNumber evidence="2">2.7.13.3</ecNumber>
    </recommendedName>
</protein>
<dbReference type="InterPro" id="IPR005467">
    <property type="entry name" value="His_kinase_dom"/>
</dbReference>
<feature type="domain" description="PAS" evidence="9">
    <location>
        <begin position="344"/>
        <end position="413"/>
    </location>
</feature>
<dbReference type="EMBL" id="CP048222">
    <property type="protein sequence ID" value="QHT66143.1"/>
    <property type="molecule type" value="Genomic_DNA"/>
</dbReference>
<evidence type="ECO:0000256" key="7">
    <source>
        <dbReference type="SAM" id="MobiDB-lite"/>
    </source>
</evidence>
<feature type="domain" description="Histidine kinase" evidence="8">
    <location>
        <begin position="968"/>
        <end position="1180"/>
    </location>
</feature>
<dbReference type="InterPro" id="IPR036097">
    <property type="entry name" value="HisK_dim/P_sf"/>
</dbReference>
<feature type="domain" description="PAS" evidence="9">
    <location>
        <begin position="825"/>
        <end position="895"/>
    </location>
</feature>
<dbReference type="InterPro" id="IPR000700">
    <property type="entry name" value="PAS-assoc_C"/>
</dbReference>
<gene>
    <name evidence="11" type="ORF">GXP67_05395</name>
</gene>
<accession>A0A6C0GEE3</accession>
<feature type="domain" description="PAC" evidence="10">
    <location>
        <begin position="171"/>
        <end position="223"/>
    </location>
</feature>
<evidence type="ECO:0000313" key="12">
    <source>
        <dbReference type="Proteomes" id="UP000480178"/>
    </source>
</evidence>
<evidence type="ECO:0000259" key="9">
    <source>
        <dbReference type="PROSITE" id="PS50112"/>
    </source>
</evidence>
<evidence type="ECO:0000259" key="8">
    <source>
        <dbReference type="PROSITE" id="PS50109"/>
    </source>
</evidence>
<dbReference type="SMART" id="SM00388">
    <property type="entry name" value="HisKA"/>
    <property type="match status" value="1"/>
</dbReference>
<dbReference type="InterPro" id="IPR052162">
    <property type="entry name" value="Sensor_kinase/Photoreceptor"/>
</dbReference>
<feature type="compositionally biased region" description="Polar residues" evidence="7">
    <location>
        <begin position="48"/>
        <end position="60"/>
    </location>
</feature>
<dbReference type="RefSeq" id="WP_162442214.1">
    <property type="nucleotide sequence ID" value="NZ_CP048222.1"/>
</dbReference>
<dbReference type="CDD" id="cd00082">
    <property type="entry name" value="HisKA"/>
    <property type="match status" value="1"/>
</dbReference>
<dbReference type="InterPro" id="IPR036890">
    <property type="entry name" value="HATPase_C_sf"/>
</dbReference>
<dbReference type="InterPro" id="IPR003594">
    <property type="entry name" value="HATPase_dom"/>
</dbReference>
<dbReference type="SUPFAM" id="SSF55785">
    <property type="entry name" value="PYP-like sensor domain (PAS domain)"/>
    <property type="match status" value="7"/>
</dbReference>
<dbReference type="Gene3D" id="3.30.450.20">
    <property type="entry name" value="PAS domain"/>
    <property type="match status" value="7"/>
</dbReference>
<feature type="domain" description="PAS" evidence="9">
    <location>
        <begin position="462"/>
        <end position="540"/>
    </location>
</feature>
<evidence type="ECO:0000256" key="2">
    <source>
        <dbReference type="ARBA" id="ARBA00012438"/>
    </source>
</evidence>
<feature type="domain" description="PAC" evidence="10">
    <location>
        <begin position="898"/>
        <end position="950"/>
    </location>
</feature>
<dbReference type="GO" id="GO:0006355">
    <property type="term" value="P:regulation of DNA-templated transcription"/>
    <property type="evidence" value="ECO:0007669"/>
    <property type="project" value="InterPro"/>
</dbReference>
<keyword evidence="3" id="KW-0597">Phosphoprotein</keyword>
<evidence type="ECO:0000256" key="1">
    <source>
        <dbReference type="ARBA" id="ARBA00000085"/>
    </source>
</evidence>
<dbReference type="Gene3D" id="3.30.565.10">
    <property type="entry name" value="Histidine kinase-like ATPase, C-terminal domain"/>
    <property type="match status" value="1"/>
</dbReference>
<dbReference type="SUPFAM" id="SSF55874">
    <property type="entry name" value="ATPase domain of HSP90 chaperone/DNA topoisomerase II/histidine kinase"/>
    <property type="match status" value="1"/>
</dbReference>
<keyword evidence="12" id="KW-1185">Reference proteome</keyword>
<evidence type="ECO:0000256" key="4">
    <source>
        <dbReference type="ARBA" id="ARBA00022679"/>
    </source>
</evidence>
<proteinExistence type="predicted"/>
<dbReference type="CDD" id="cd00130">
    <property type="entry name" value="PAS"/>
    <property type="match status" value="6"/>
</dbReference>
<dbReference type="SMART" id="SM00091">
    <property type="entry name" value="PAS"/>
    <property type="match status" value="7"/>
</dbReference>
<feature type="domain" description="PAC" evidence="10">
    <location>
        <begin position="529"/>
        <end position="581"/>
    </location>
</feature>
<evidence type="ECO:0000256" key="3">
    <source>
        <dbReference type="ARBA" id="ARBA00022553"/>
    </source>
</evidence>
<dbReference type="GO" id="GO:0000155">
    <property type="term" value="F:phosphorelay sensor kinase activity"/>
    <property type="evidence" value="ECO:0007669"/>
    <property type="project" value="InterPro"/>
</dbReference>
<keyword evidence="4" id="KW-0808">Transferase</keyword>
<evidence type="ECO:0000256" key="6">
    <source>
        <dbReference type="SAM" id="Coils"/>
    </source>
</evidence>
<dbReference type="NCBIfam" id="TIGR00229">
    <property type="entry name" value="sensory_box"/>
    <property type="match status" value="7"/>
</dbReference>
<feature type="coiled-coil region" evidence="6">
    <location>
        <begin position="8"/>
        <end position="35"/>
    </location>
</feature>
<dbReference type="PROSITE" id="PS50109">
    <property type="entry name" value="HIS_KIN"/>
    <property type="match status" value="1"/>
</dbReference>
<keyword evidence="5" id="KW-0418">Kinase</keyword>
<dbReference type="InterPro" id="IPR001610">
    <property type="entry name" value="PAC"/>
</dbReference>
<dbReference type="AlphaFoldDB" id="A0A6C0GEE3"/>
<evidence type="ECO:0000313" key="11">
    <source>
        <dbReference type="EMBL" id="QHT66143.1"/>
    </source>
</evidence>
<dbReference type="PANTHER" id="PTHR43304:SF1">
    <property type="entry name" value="PAC DOMAIN-CONTAINING PROTEIN"/>
    <property type="match status" value="1"/>
</dbReference>